<dbReference type="EMBL" id="CP159373">
    <property type="protein sequence ID" value="XCN71226.1"/>
    <property type="molecule type" value="Genomic_DNA"/>
</dbReference>
<evidence type="ECO:0000313" key="2">
    <source>
        <dbReference type="EMBL" id="XCN71226.1"/>
    </source>
</evidence>
<gene>
    <name evidence="2" type="ORF">Q3M24_12985</name>
</gene>
<feature type="compositionally biased region" description="Basic and acidic residues" evidence="1">
    <location>
        <begin position="34"/>
        <end position="46"/>
    </location>
</feature>
<reference evidence="2" key="1">
    <citation type="journal article" date="2024" name="Syst. Appl. Microbiol.">
        <title>First single-strain enrichments of Electrothrix cable bacteria, description of E. aestuarii sp. nov. and E. rattekaaiensis sp. nov., and proposal of a cable bacteria taxonomy following the rules of the SeqCode.</title>
        <authorList>
            <person name="Plum-Jensen L.E."/>
            <person name="Schramm A."/>
            <person name="Marshall I.P.G."/>
        </authorList>
    </citation>
    <scope>NUCLEOTIDE SEQUENCE</scope>
    <source>
        <strain evidence="2">Rat1</strain>
    </source>
</reference>
<evidence type="ECO:0000256" key="1">
    <source>
        <dbReference type="SAM" id="MobiDB-lite"/>
    </source>
</evidence>
<feature type="region of interest" description="Disordered" evidence="1">
    <location>
        <begin position="34"/>
        <end position="65"/>
    </location>
</feature>
<accession>A0AAU8LPW8</accession>
<protein>
    <submittedName>
        <fullName evidence="2">Uncharacterized protein</fullName>
    </submittedName>
</protein>
<proteinExistence type="predicted"/>
<dbReference type="KEGG" id="eaj:Q3M24_12985"/>
<organism evidence="2">
    <name type="scientific">Candidatus Electrothrix aestuarii</name>
    <dbReference type="NCBI Taxonomy" id="3062594"/>
    <lineage>
        <taxon>Bacteria</taxon>
        <taxon>Pseudomonadati</taxon>
        <taxon>Thermodesulfobacteriota</taxon>
        <taxon>Desulfobulbia</taxon>
        <taxon>Desulfobulbales</taxon>
        <taxon>Desulfobulbaceae</taxon>
        <taxon>Candidatus Electrothrix</taxon>
    </lineage>
</organism>
<dbReference type="AlphaFoldDB" id="A0AAU8LPW8"/>
<sequence length="86" mass="9922">MLPKRMHTCSARGYQYGGKKECPNEQGEFLECNKERKQGGESREGDMPTGRHGMSVPLPQRGYIHQRRVTPCANLRKSRYDFASYQ</sequence>
<reference evidence="2" key="2">
    <citation type="submission" date="2024-06" db="EMBL/GenBank/DDBJ databases">
        <authorList>
            <person name="Plum-Jensen L.E."/>
            <person name="Schramm A."/>
            <person name="Marshall I.P.G."/>
        </authorList>
    </citation>
    <scope>NUCLEOTIDE SEQUENCE</scope>
    <source>
        <strain evidence="2">Rat1</strain>
    </source>
</reference>
<name>A0AAU8LPW8_9BACT</name>